<dbReference type="OrthoDB" id="4850648at2759"/>
<comment type="caution">
    <text evidence="1">The sequence shown here is derived from an EMBL/GenBank/DDBJ whole genome shotgun (WGS) entry which is preliminary data.</text>
</comment>
<sequence>MPASNHAIRVIRALLTQYADPIHEDLDESVILDLADFLASELQCDPITGRCPLADPDAVCAVITVPVGDFGLLSSITNDPARVNLTLSLLADDLWSALQTPDSFSFPDDQDDNEDQGYPPGHCELCTRGPMRLTFHHLIPRKTHAKMLKKGLFTKDEMHSRGAMVCRPCHNTIHRFFDHETLATERNTIEKLLEDDRVQRWVEYQSKQVVRQRMVSKMSGRAVARGSAEVVRVKMS</sequence>
<protein>
    <recommendedName>
        <fullName evidence="3">HNH domain-containing protein</fullName>
    </recommendedName>
</protein>
<gene>
    <name evidence="1" type="ORF">BCR44DRAFT_39274</name>
</gene>
<keyword evidence="2" id="KW-1185">Reference proteome</keyword>
<dbReference type="PANTHER" id="PTHR37827">
    <property type="entry name" value="TUDOR DOMAIN-CONTAINING PROTEIN"/>
    <property type="match status" value="1"/>
</dbReference>
<organism evidence="1 2">
    <name type="scientific">Catenaria anguillulae PL171</name>
    <dbReference type="NCBI Taxonomy" id="765915"/>
    <lineage>
        <taxon>Eukaryota</taxon>
        <taxon>Fungi</taxon>
        <taxon>Fungi incertae sedis</taxon>
        <taxon>Blastocladiomycota</taxon>
        <taxon>Blastocladiomycetes</taxon>
        <taxon>Blastocladiales</taxon>
        <taxon>Catenariaceae</taxon>
        <taxon>Catenaria</taxon>
    </lineage>
</organism>
<evidence type="ECO:0000313" key="1">
    <source>
        <dbReference type="EMBL" id="ORZ41685.1"/>
    </source>
</evidence>
<evidence type="ECO:0000313" key="2">
    <source>
        <dbReference type="Proteomes" id="UP000193411"/>
    </source>
</evidence>
<evidence type="ECO:0008006" key="3">
    <source>
        <dbReference type="Google" id="ProtNLM"/>
    </source>
</evidence>
<dbReference type="AlphaFoldDB" id="A0A1Y2I486"/>
<name>A0A1Y2I486_9FUNG</name>
<proteinExistence type="predicted"/>
<dbReference type="EMBL" id="MCFL01000001">
    <property type="protein sequence ID" value="ORZ41685.1"/>
    <property type="molecule type" value="Genomic_DNA"/>
</dbReference>
<reference evidence="1 2" key="1">
    <citation type="submission" date="2016-07" db="EMBL/GenBank/DDBJ databases">
        <title>Pervasive Adenine N6-methylation of Active Genes in Fungi.</title>
        <authorList>
            <consortium name="DOE Joint Genome Institute"/>
            <person name="Mondo S.J."/>
            <person name="Dannebaum R.O."/>
            <person name="Kuo R.C."/>
            <person name="Labutti K."/>
            <person name="Haridas S."/>
            <person name="Kuo A."/>
            <person name="Salamov A."/>
            <person name="Ahrendt S.R."/>
            <person name="Lipzen A."/>
            <person name="Sullivan W."/>
            <person name="Andreopoulos W.B."/>
            <person name="Clum A."/>
            <person name="Lindquist E."/>
            <person name="Daum C."/>
            <person name="Ramamoorthy G.K."/>
            <person name="Gryganskyi A."/>
            <person name="Culley D."/>
            <person name="Magnuson J.K."/>
            <person name="James T.Y."/>
            <person name="O'Malley M.A."/>
            <person name="Stajich J.E."/>
            <person name="Spatafora J.W."/>
            <person name="Visel A."/>
            <person name="Grigoriev I.V."/>
        </authorList>
    </citation>
    <scope>NUCLEOTIDE SEQUENCE [LARGE SCALE GENOMIC DNA]</scope>
    <source>
        <strain evidence="1 2">PL171</strain>
    </source>
</reference>
<dbReference type="Proteomes" id="UP000193411">
    <property type="component" value="Unassembled WGS sequence"/>
</dbReference>
<dbReference type="PANTHER" id="PTHR37827:SF1">
    <property type="entry name" value="HNH DOMAIN-CONTAINING PROTEIN"/>
    <property type="match status" value="1"/>
</dbReference>
<dbReference type="STRING" id="765915.A0A1Y2I486"/>
<accession>A0A1Y2I486</accession>